<sequence>MDQDAFRRTYREMNERICAYEKSILSRHCTCSQSKKLCIAEREGVHCVSDEALQQCQELLETLRHQARFALKSNDDKAVLSHGKAMRLQVGGLRGLFTAIHPDHPIPELIDDIFELINKATTLYGRLENLPYQTLIQQVSAYKGRQRGNPR</sequence>
<protein>
    <submittedName>
        <fullName evidence="1">Uncharacterized protein</fullName>
    </submittedName>
</protein>
<evidence type="ECO:0000313" key="1">
    <source>
        <dbReference type="EMBL" id="ODJ87227.1"/>
    </source>
</evidence>
<dbReference type="EMBL" id="MARB01000013">
    <property type="protein sequence ID" value="ODJ87227.1"/>
    <property type="molecule type" value="Genomic_DNA"/>
</dbReference>
<proteinExistence type="predicted"/>
<gene>
    <name evidence="1" type="ORF">CODIS_24790</name>
</gene>
<evidence type="ECO:0000313" key="2">
    <source>
        <dbReference type="Proteomes" id="UP000094769"/>
    </source>
</evidence>
<accession>A0A7Z0VKB5</accession>
<dbReference type="Proteomes" id="UP000094769">
    <property type="component" value="Unassembled WGS sequence"/>
</dbReference>
<organism evidence="1 2">
    <name type="scientific">Candidatus Thiodiazotropha endolucinida</name>
    <dbReference type="NCBI Taxonomy" id="1655433"/>
    <lineage>
        <taxon>Bacteria</taxon>
        <taxon>Pseudomonadati</taxon>
        <taxon>Pseudomonadota</taxon>
        <taxon>Gammaproteobacteria</taxon>
        <taxon>Chromatiales</taxon>
        <taxon>Sedimenticolaceae</taxon>
        <taxon>Candidatus Thiodiazotropha</taxon>
    </lineage>
</organism>
<dbReference type="OrthoDB" id="9792294at2"/>
<keyword evidence="2" id="KW-1185">Reference proteome</keyword>
<reference evidence="1 2" key="1">
    <citation type="submission" date="2016-06" db="EMBL/GenBank/DDBJ databases">
        <title>Genome sequence of endosymbiont of Candidatus Endolucinida thiodiazotropha.</title>
        <authorList>
            <person name="Poehlein A."/>
            <person name="Koenig S."/>
            <person name="Heiden S.E."/>
            <person name="Thuermer A."/>
            <person name="Voget S."/>
            <person name="Daniel R."/>
            <person name="Markert S."/>
            <person name="Gros O."/>
            <person name="Schweder T."/>
        </authorList>
    </citation>
    <scope>NUCLEOTIDE SEQUENCE [LARGE SCALE GENOMIC DNA]</scope>
    <source>
        <strain evidence="1 2">COS</strain>
    </source>
</reference>
<name>A0A7Z0VKB5_9GAMM</name>
<comment type="caution">
    <text evidence="1">The sequence shown here is derived from an EMBL/GenBank/DDBJ whole genome shotgun (WGS) entry which is preliminary data.</text>
</comment>
<dbReference type="AlphaFoldDB" id="A0A7Z0VKB5"/>